<reference evidence="1 2" key="1">
    <citation type="journal article" date="2015" name="Int. J. Syst. Evol. Microbiol.">
        <title>Tumebacillus algifaecis sp. nov., isolated from decomposing algal scum.</title>
        <authorList>
            <person name="Wu Y.F."/>
            <person name="Zhang B."/>
            <person name="Xing P."/>
            <person name="Wu Q.L."/>
            <person name="Liu S.J."/>
        </authorList>
    </citation>
    <scope>NUCLEOTIDE SEQUENCE [LARGE SCALE GENOMIC DNA]</scope>
    <source>
        <strain evidence="1 2">THMBR28</strain>
    </source>
</reference>
<protein>
    <submittedName>
        <fullName evidence="1">Uncharacterized protein</fullName>
    </submittedName>
</protein>
<accession>A0A223D052</accession>
<organism evidence="1 2">
    <name type="scientific">Tumebacillus algifaecis</name>
    <dbReference type="NCBI Taxonomy" id="1214604"/>
    <lineage>
        <taxon>Bacteria</taxon>
        <taxon>Bacillati</taxon>
        <taxon>Bacillota</taxon>
        <taxon>Bacilli</taxon>
        <taxon>Bacillales</taxon>
        <taxon>Alicyclobacillaceae</taxon>
        <taxon>Tumebacillus</taxon>
    </lineage>
</organism>
<gene>
    <name evidence="1" type="ORF">CIG75_08475</name>
</gene>
<dbReference type="AlphaFoldDB" id="A0A223D052"/>
<keyword evidence="2" id="KW-1185">Reference proteome</keyword>
<evidence type="ECO:0000313" key="2">
    <source>
        <dbReference type="Proteomes" id="UP000214688"/>
    </source>
</evidence>
<sequence>MSQDQFEVTFIRGPRDVSPWKRAARELAMATERLQTAETALQARNRYVEKRHEIACEKYPNAIYTLKGRNTK</sequence>
<dbReference type="OrthoDB" id="2382150at2"/>
<dbReference type="EMBL" id="CP022657">
    <property type="protein sequence ID" value="ASS75018.1"/>
    <property type="molecule type" value="Genomic_DNA"/>
</dbReference>
<dbReference type="RefSeq" id="WP_094236267.1">
    <property type="nucleotide sequence ID" value="NZ_CP022657.1"/>
</dbReference>
<proteinExistence type="predicted"/>
<dbReference type="KEGG" id="tab:CIG75_08475"/>
<evidence type="ECO:0000313" key="1">
    <source>
        <dbReference type="EMBL" id="ASS75018.1"/>
    </source>
</evidence>
<name>A0A223D052_9BACL</name>
<dbReference type="Proteomes" id="UP000214688">
    <property type="component" value="Chromosome"/>
</dbReference>